<dbReference type="InterPro" id="IPR007159">
    <property type="entry name" value="SpoVT-AbrB_dom"/>
</dbReference>
<dbReference type="Proteomes" id="UP000290849">
    <property type="component" value="Unassembled WGS sequence"/>
</dbReference>
<dbReference type="RefSeq" id="WP_129148555.1">
    <property type="nucleotide sequence ID" value="NZ_JBHSDO010000006.1"/>
</dbReference>
<dbReference type="AlphaFoldDB" id="A0A4Q1HNJ5"/>
<dbReference type="Pfam" id="PF04014">
    <property type="entry name" value="MazE_antitoxin"/>
    <property type="match status" value="1"/>
</dbReference>
<proteinExistence type="predicted"/>
<dbReference type="GO" id="GO:0003677">
    <property type="term" value="F:DNA binding"/>
    <property type="evidence" value="ECO:0007669"/>
    <property type="project" value="UniProtKB-UniRule"/>
</dbReference>
<evidence type="ECO:0000256" key="1">
    <source>
        <dbReference type="PROSITE-ProRule" id="PRU01076"/>
    </source>
</evidence>
<dbReference type="SUPFAM" id="SSF89447">
    <property type="entry name" value="AbrB/MazE/MraZ-like"/>
    <property type="match status" value="1"/>
</dbReference>
<feature type="domain" description="SpoVT-AbrB" evidence="2">
    <location>
        <begin position="1"/>
        <end position="48"/>
    </location>
</feature>
<dbReference type="NCBIfam" id="TIGR01439">
    <property type="entry name" value="lp_hng_hel_AbrB"/>
    <property type="match status" value="1"/>
</dbReference>
<keyword evidence="4" id="KW-1185">Reference proteome</keyword>
<dbReference type="InterPro" id="IPR037914">
    <property type="entry name" value="SpoVT-AbrB_sf"/>
</dbReference>
<evidence type="ECO:0000259" key="2">
    <source>
        <dbReference type="PROSITE" id="PS51740"/>
    </source>
</evidence>
<sequence>MATATVRSKGRVTIPLDVRNQLGLRFGDRIEFSFNGSTGRYEVYPAMRPLVSLKGVVKKPVKPVSVEDMNRAVAESGG</sequence>
<reference evidence="3 4" key="1">
    <citation type="journal article" date="2017" name="Int. J. Syst. Evol. Microbiol.">
        <title>Achromobacter aloeverae sp. nov., isolated from the root of Aloe vera (L.) Burm.f.</title>
        <authorList>
            <person name="Kuncharoen N."/>
            <person name="Muramatsu Y."/>
            <person name="Shibata C."/>
            <person name="Kamakura Y."/>
            <person name="Nakagawa Y."/>
            <person name="Tanasupawat S."/>
        </authorList>
    </citation>
    <scope>NUCLEOTIDE SEQUENCE [LARGE SCALE GENOMIC DNA]</scope>
    <source>
        <strain evidence="3 4">AVA-1</strain>
    </source>
</reference>
<dbReference type="SMART" id="SM00966">
    <property type="entry name" value="SpoVT_AbrB"/>
    <property type="match status" value="1"/>
</dbReference>
<dbReference type="Gene3D" id="2.10.260.10">
    <property type="match status" value="1"/>
</dbReference>
<dbReference type="PROSITE" id="PS51740">
    <property type="entry name" value="SPOVT_ABRB"/>
    <property type="match status" value="1"/>
</dbReference>
<comment type="caution">
    <text evidence="3">The sequence shown here is derived from an EMBL/GenBank/DDBJ whole genome shotgun (WGS) entry which is preliminary data.</text>
</comment>
<gene>
    <name evidence="3" type="ORF">C7R54_02220</name>
</gene>
<accession>A0A4Q1HNJ5</accession>
<dbReference type="EMBL" id="PYAL01000001">
    <property type="protein sequence ID" value="RXN92594.1"/>
    <property type="molecule type" value="Genomic_DNA"/>
</dbReference>
<keyword evidence="1" id="KW-0238">DNA-binding</keyword>
<evidence type="ECO:0000313" key="4">
    <source>
        <dbReference type="Proteomes" id="UP000290849"/>
    </source>
</evidence>
<organism evidence="3 4">
    <name type="scientific">Achromobacter aloeverae</name>
    <dbReference type="NCBI Taxonomy" id="1750518"/>
    <lineage>
        <taxon>Bacteria</taxon>
        <taxon>Pseudomonadati</taxon>
        <taxon>Pseudomonadota</taxon>
        <taxon>Betaproteobacteria</taxon>
        <taxon>Burkholderiales</taxon>
        <taxon>Alcaligenaceae</taxon>
        <taxon>Achromobacter</taxon>
    </lineage>
</organism>
<name>A0A4Q1HNJ5_9BURK</name>
<evidence type="ECO:0000313" key="3">
    <source>
        <dbReference type="EMBL" id="RXN92594.1"/>
    </source>
</evidence>
<protein>
    <submittedName>
        <fullName evidence="3">AbrB family transcriptional regulator</fullName>
    </submittedName>
</protein>
<dbReference type="OrthoDB" id="9811597at2"/>